<protein>
    <submittedName>
        <fullName evidence="1">Uncharacterized protein</fullName>
    </submittedName>
</protein>
<evidence type="ECO:0000313" key="1">
    <source>
        <dbReference type="EMBL" id="SQF90278.1"/>
    </source>
</evidence>
<gene>
    <name evidence="1" type="ORF">NCTC10038_01675</name>
</gene>
<name>A0A8B4I3Y9_PSEFL</name>
<evidence type="ECO:0000313" key="2">
    <source>
        <dbReference type="Proteomes" id="UP000248640"/>
    </source>
</evidence>
<dbReference type="AlphaFoldDB" id="A0A8B4I3Y9"/>
<dbReference type="EMBL" id="LS483372">
    <property type="protein sequence ID" value="SQF90278.1"/>
    <property type="molecule type" value="Genomic_DNA"/>
</dbReference>
<proteinExistence type="predicted"/>
<reference evidence="1 2" key="1">
    <citation type="submission" date="2018-06" db="EMBL/GenBank/DDBJ databases">
        <authorList>
            <consortium name="Pathogen Informatics"/>
            <person name="Doyle S."/>
        </authorList>
    </citation>
    <scope>NUCLEOTIDE SEQUENCE [LARGE SCALE GENOMIC DNA]</scope>
    <source>
        <strain evidence="1 2">NCTC10038</strain>
    </source>
</reference>
<dbReference type="RefSeq" id="WP_053254925.1">
    <property type="nucleotide sequence ID" value="NZ_CBCRXZ010000015.1"/>
</dbReference>
<organism evidence="1 2">
    <name type="scientific">Pseudomonas fluorescens</name>
    <dbReference type="NCBI Taxonomy" id="294"/>
    <lineage>
        <taxon>Bacteria</taxon>
        <taxon>Pseudomonadati</taxon>
        <taxon>Pseudomonadota</taxon>
        <taxon>Gammaproteobacteria</taxon>
        <taxon>Pseudomonadales</taxon>
        <taxon>Pseudomonadaceae</taxon>
        <taxon>Pseudomonas</taxon>
    </lineage>
</organism>
<dbReference type="GeneID" id="61637646"/>
<sequence length="68" mass="7352">MNAKKCKAIRQLLKSEGVDVKETSYVGSGTRDKFGTSRILRLGVAQCQLKQCGRLADKNAKRVAAAAL</sequence>
<accession>A0A8B4I3Y9</accession>
<dbReference type="Proteomes" id="UP000248640">
    <property type="component" value="Chromosome 1"/>
</dbReference>